<gene>
    <name evidence="3" type="ORF">FB45DRAFT_891344</name>
</gene>
<dbReference type="Pfam" id="PF25534">
    <property type="entry name" value="DUF7918"/>
    <property type="match status" value="1"/>
</dbReference>
<evidence type="ECO:0000256" key="1">
    <source>
        <dbReference type="SAM" id="MobiDB-lite"/>
    </source>
</evidence>
<sequence length="297" mass="32936">MLHSPDGNFSAWITIEGVESSEYRVKASEEQMTVTCWIASELGKNFSVNWTNHKYEGVIKAVIKMDGHNCGGTIMKSNTAFSGLPKSTSSAGVVQSGNQTLQALKPFMFSLLELTDDDSELPAGPSGHENLGIIELDMFPIEIKEENVGPPPGSTEIPKLTVHERSIKTRTTEQILLANTQVLPKPAVFVSTRIIGSPLVTFRFKYRPMDVLRANGIAPALQRTSPTPQRAPTPDEELAQAEEEARDLRERLKASEEKLANLKKRKPNVKSEPDEDVDLKRMKKKVKLEEVEVIDLT</sequence>
<comment type="caution">
    <text evidence="3">The sequence shown here is derived from an EMBL/GenBank/DDBJ whole genome shotgun (WGS) entry which is preliminary data.</text>
</comment>
<proteinExistence type="predicted"/>
<evidence type="ECO:0000313" key="3">
    <source>
        <dbReference type="EMBL" id="KAJ7646764.1"/>
    </source>
</evidence>
<feature type="region of interest" description="Disordered" evidence="1">
    <location>
        <begin position="219"/>
        <end position="277"/>
    </location>
</feature>
<dbReference type="PANTHER" id="PTHR36223:SF1">
    <property type="entry name" value="TRANSCRIPTION ELONGATION FACTOR EAF N-TERMINAL DOMAIN-CONTAINING PROTEIN"/>
    <property type="match status" value="1"/>
</dbReference>
<reference evidence="3" key="1">
    <citation type="submission" date="2023-03" db="EMBL/GenBank/DDBJ databases">
        <title>Massive genome expansion in bonnet fungi (Mycena s.s.) driven by repeated elements and novel gene families across ecological guilds.</title>
        <authorList>
            <consortium name="Lawrence Berkeley National Laboratory"/>
            <person name="Harder C.B."/>
            <person name="Miyauchi S."/>
            <person name="Viragh M."/>
            <person name="Kuo A."/>
            <person name="Thoen E."/>
            <person name="Andreopoulos B."/>
            <person name="Lu D."/>
            <person name="Skrede I."/>
            <person name="Drula E."/>
            <person name="Henrissat B."/>
            <person name="Morin E."/>
            <person name="Kohler A."/>
            <person name="Barry K."/>
            <person name="LaButti K."/>
            <person name="Morin E."/>
            <person name="Salamov A."/>
            <person name="Lipzen A."/>
            <person name="Mereny Z."/>
            <person name="Hegedus B."/>
            <person name="Baldrian P."/>
            <person name="Stursova M."/>
            <person name="Weitz H."/>
            <person name="Taylor A."/>
            <person name="Grigoriev I.V."/>
            <person name="Nagy L.G."/>
            <person name="Martin F."/>
            <person name="Kauserud H."/>
        </authorList>
    </citation>
    <scope>NUCLEOTIDE SEQUENCE</scope>
    <source>
        <strain evidence="3">9284</strain>
    </source>
</reference>
<dbReference type="AlphaFoldDB" id="A0AAD7CE30"/>
<evidence type="ECO:0000313" key="4">
    <source>
        <dbReference type="Proteomes" id="UP001221142"/>
    </source>
</evidence>
<dbReference type="PANTHER" id="PTHR36223">
    <property type="entry name" value="BETA-LACTAMASE-TYPE TRANSPEPTIDASE FOLD DOMAIN CONTAINING PROTEIN"/>
    <property type="match status" value="1"/>
</dbReference>
<accession>A0AAD7CE30</accession>
<feature type="compositionally biased region" description="Basic and acidic residues" evidence="1">
    <location>
        <begin position="246"/>
        <end position="260"/>
    </location>
</feature>
<keyword evidence="4" id="KW-1185">Reference proteome</keyword>
<feature type="domain" description="DUF7918" evidence="2">
    <location>
        <begin position="13"/>
        <end position="219"/>
    </location>
</feature>
<organism evidence="3 4">
    <name type="scientific">Roridomyces roridus</name>
    <dbReference type="NCBI Taxonomy" id="1738132"/>
    <lineage>
        <taxon>Eukaryota</taxon>
        <taxon>Fungi</taxon>
        <taxon>Dikarya</taxon>
        <taxon>Basidiomycota</taxon>
        <taxon>Agaricomycotina</taxon>
        <taxon>Agaricomycetes</taxon>
        <taxon>Agaricomycetidae</taxon>
        <taxon>Agaricales</taxon>
        <taxon>Marasmiineae</taxon>
        <taxon>Mycenaceae</taxon>
        <taxon>Roridomyces</taxon>
    </lineage>
</organism>
<name>A0AAD7CE30_9AGAR</name>
<evidence type="ECO:0000259" key="2">
    <source>
        <dbReference type="Pfam" id="PF25534"/>
    </source>
</evidence>
<dbReference type="Proteomes" id="UP001221142">
    <property type="component" value="Unassembled WGS sequence"/>
</dbReference>
<feature type="compositionally biased region" description="Acidic residues" evidence="1">
    <location>
        <begin position="234"/>
        <end position="245"/>
    </location>
</feature>
<dbReference type="EMBL" id="JARKIF010000002">
    <property type="protein sequence ID" value="KAJ7646764.1"/>
    <property type="molecule type" value="Genomic_DNA"/>
</dbReference>
<protein>
    <recommendedName>
        <fullName evidence="2">DUF7918 domain-containing protein</fullName>
    </recommendedName>
</protein>
<dbReference type="InterPro" id="IPR057678">
    <property type="entry name" value="DUF7918"/>
</dbReference>